<proteinExistence type="predicted"/>
<dbReference type="eggNOG" id="COG3773">
    <property type="taxonomic scope" value="Bacteria"/>
</dbReference>
<dbReference type="Gene3D" id="3.10.350.10">
    <property type="entry name" value="LysM domain"/>
    <property type="match status" value="2"/>
</dbReference>
<dbReference type="SMART" id="SM00257">
    <property type="entry name" value="LysM"/>
    <property type="match status" value="2"/>
</dbReference>
<dbReference type="Pfam" id="PF07486">
    <property type="entry name" value="Hydrolase_2"/>
    <property type="match status" value="1"/>
</dbReference>
<dbReference type="GO" id="GO:0016787">
    <property type="term" value="F:hydrolase activity"/>
    <property type="evidence" value="ECO:0007669"/>
    <property type="project" value="InterPro"/>
</dbReference>
<gene>
    <name evidence="3" type="ordered locus">CA_C1232</name>
</gene>
<dbReference type="PANTHER" id="PTHR33734">
    <property type="entry name" value="LYSM DOMAIN-CONTAINING GPI-ANCHORED PROTEIN 2"/>
    <property type="match status" value="1"/>
</dbReference>
<dbReference type="eggNOG" id="COG1388">
    <property type="taxonomic scope" value="Bacteria"/>
</dbReference>
<evidence type="ECO:0000313" key="3">
    <source>
        <dbReference type="EMBL" id="AAK79204.1"/>
    </source>
</evidence>
<evidence type="ECO:0000256" key="1">
    <source>
        <dbReference type="SAM" id="SignalP"/>
    </source>
</evidence>
<dbReference type="SMR" id="Q97JP1"/>
<dbReference type="InterPro" id="IPR036779">
    <property type="entry name" value="LysM_dom_sf"/>
</dbReference>
<feature type="domain" description="LysM" evidence="2">
    <location>
        <begin position="28"/>
        <end position="71"/>
    </location>
</feature>
<dbReference type="AlphaFoldDB" id="Q97JP1"/>
<dbReference type="OrthoDB" id="9785345at2"/>
<protein>
    <submittedName>
        <fullName evidence="3">Predicted lytic murein transglycosylase (N-term. LysM motif repeat domain)</fullName>
    </submittedName>
</protein>
<feature type="chain" id="PRO_5004321972" evidence="1">
    <location>
        <begin position="28"/>
        <end position="253"/>
    </location>
</feature>
<dbReference type="PROSITE" id="PS51782">
    <property type="entry name" value="LYSM"/>
    <property type="match status" value="2"/>
</dbReference>
<dbReference type="CDD" id="cd00118">
    <property type="entry name" value="LysM"/>
    <property type="match status" value="2"/>
</dbReference>
<dbReference type="InterPro" id="IPR011105">
    <property type="entry name" value="Cell_wall_hydrolase_SleB"/>
</dbReference>
<dbReference type="KEGG" id="cac:CA_C1232"/>
<feature type="signal peptide" evidence="1">
    <location>
        <begin position="1"/>
        <end position="27"/>
    </location>
</feature>
<reference evidence="3 4" key="1">
    <citation type="journal article" date="2001" name="J. Bacteriol.">
        <title>Genome sequence and comparative analysis of the solvent-producing bacterium Clostridium acetobutylicum.</title>
        <authorList>
            <person name="Nolling J."/>
            <person name="Breton G."/>
            <person name="Omelchenko M.V."/>
            <person name="Makarova K.S."/>
            <person name="Zeng Q."/>
            <person name="Gibson R."/>
            <person name="Lee H.M."/>
            <person name="Dubois J."/>
            <person name="Qiu D."/>
            <person name="Hitti J."/>
            <person name="Wolf Y.I."/>
            <person name="Tatusov R.L."/>
            <person name="Sabathe F."/>
            <person name="Doucette-Stamm L."/>
            <person name="Soucaille P."/>
            <person name="Daly M.J."/>
            <person name="Bennett G.N."/>
            <person name="Koonin E.V."/>
            <person name="Smith D.R."/>
        </authorList>
    </citation>
    <scope>NUCLEOTIDE SEQUENCE [LARGE SCALE GENOMIC DNA]</scope>
    <source>
        <strain evidence="4">ATCC 824 / DSM 792 / JCM 1419 / LMG 5710 / VKM B-1787</strain>
    </source>
</reference>
<dbReference type="EMBL" id="AE001437">
    <property type="protein sequence ID" value="AAK79204.1"/>
    <property type="molecule type" value="Genomic_DNA"/>
</dbReference>
<dbReference type="SUPFAM" id="SSF54106">
    <property type="entry name" value="LysM domain"/>
    <property type="match status" value="2"/>
</dbReference>
<dbReference type="Gene3D" id="6.20.240.60">
    <property type="match status" value="1"/>
</dbReference>
<dbReference type="Pfam" id="PF01476">
    <property type="entry name" value="LysM"/>
    <property type="match status" value="2"/>
</dbReference>
<keyword evidence="1" id="KW-0732">Signal</keyword>
<feature type="domain" description="LysM" evidence="2">
    <location>
        <begin position="74"/>
        <end position="117"/>
    </location>
</feature>
<name>Q97JP1_CLOAB</name>
<dbReference type="InterPro" id="IPR042047">
    <property type="entry name" value="SleB_dom1"/>
</dbReference>
<dbReference type="RefSeq" id="WP_010964545.1">
    <property type="nucleotide sequence ID" value="NC_003030.1"/>
</dbReference>
<sequence length="253" mass="26927">MIKSKFKFLVFAAALAFVGMGKNAVHAATYSVKSGDTLYSISRNYGTNYNYLMSANKLQTSAIYAGQSLKVPDVKYTIKSGDTLYSIAKRFGVLLSDLQLANNISNNIIKVGQVIVIPVNTSTAATPSYVISCTSSEVDLLARLINAEAGGESYNAMVSVGAVIVNRVQSSAFPNTVTGVIYQVSNGYYQFTPVLNGMINKGATASSLSAAKAALYGSDPTKGALYFYDNTVSNTWLTSKPVSLVSGKLIFAY</sequence>
<evidence type="ECO:0000313" key="4">
    <source>
        <dbReference type="Proteomes" id="UP000000814"/>
    </source>
</evidence>
<dbReference type="InterPro" id="IPR018392">
    <property type="entry name" value="LysM"/>
</dbReference>
<organism evidence="3 4">
    <name type="scientific">Clostridium acetobutylicum (strain ATCC 824 / DSM 792 / JCM 1419 / IAM 19013 / LMG 5710 / NBRC 13948 / NRRL B-527 / VKM B-1787 / 2291 / W)</name>
    <dbReference type="NCBI Taxonomy" id="272562"/>
    <lineage>
        <taxon>Bacteria</taxon>
        <taxon>Bacillati</taxon>
        <taxon>Bacillota</taxon>
        <taxon>Clostridia</taxon>
        <taxon>Eubacteriales</taxon>
        <taxon>Clostridiaceae</taxon>
        <taxon>Clostridium</taxon>
    </lineage>
</organism>
<dbReference type="Proteomes" id="UP000000814">
    <property type="component" value="Chromosome"/>
</dbReference>
<accession>Q97JP1</accession>
<dbReference type="PANTHER" id="PTHR33734:SF22">
    <property type="entry name" value="MEMBRANE-BOUND LYTIC MUREIN TRANSGLYCOSYLASE D"/>
    <property type="match status" value="1"/>
</dbReference>
<dbReference type="HOGENOM" id="CLU_053345_1_0_9"/>
<dbReference type="PATRIC" id="fig|272562.8.peg.1432"/>
<dbReference type="PIR" id="A97052">
    <property type="entry name" value="A97052"/>
</dbReference>
<dbReference type="Gene3D" id="1.10.10.2520">
    <property type="entry name" value="Cell wall hydrolase SleB, domain 1"/>
    <property type="match status" value="1"/>
</dbReference>
<keyword evidence="4" id="KW-1185">Reference proteome</keyword>
<dbReference type="STRING" id="272562.CA_C1232"/>
<dbReference type="GeneID" id="44997739"/>
<evidence type="ECO:0000259" key="2">
    <source>
        <dbReference type="PROSITE" id="PS51782"/>
    </source>
</evidence>